<dbReference type="SUPFAM" id="SSF52540">
    <property type="entry name" value="P-loop containing nucleoside triphosphate hydrolases"/>
    <property type="match status" value="1"/>
</dbReference>
<dbReference type="Gene3D" id="3.20.20.70">
    <property type="entry name" value="Aldolase class I"/>
    <property type="match status" value="1"/>
</dbReference>
<dbReference type="RefSeq" id="WP_117909852.1">
    <property type="nucleotide sequence ID" value="NZ_JAODBU010000002.1"/>
</dbReference>
<dbReference type="InterPro" id="IPR050146">
    <property type="entry name" value="Type-I_3-dehydroquinase"/>
</dbReference>
<dbReference type="Pfam" id="PF01487">
    <property type="entry name" value="DHquinase_I"/>
    <property type="match status" value="1"/>
</dbReference>
<organism evidence="14 15">
    <name type="scientific">Eubacterium album</name>
    <dbReference type="NCBI Taxonomy" id="2978477"/>
    <lineage>
        <taxon>Bacteria</taxon>
        <taxon>Bacillati</taxon>
        <taxon>Bacillota</taxon>
        <taxon>Clostridia</taxon>
        <taxon>Eubacteriales</taxon>
        <taxon>Eubacteriaceae</taxon>
        <taxon>Eubacterium</taxon>
    </lineage>
</organism>
<comment type="cofactor">
    <cofactor evidence="12">
        <name>Mg(2+)</name>
        <dbReference type="ChEBI" id="CHEBI:18420"/>
    </cofactor>
    <text evidence="12">Binds 1 Mg(2+) ion per subunit.</text>
</comment>
<evidence type="ECO:0000256" key="4">
    <source>
        <dbReference type="ARBA" id="ARBA00022679"/>
    </source>
</evidence>
<comment type="pathway">
    <text evidence="2 12">Metabolic intermediate biosynthesis; chorismate biosynthesis; chorismate from D-erythrose 4-phosphate and phosphoenolpyruvate: step 5/7.</text>
</comment>
<dbReference type="GO" id="GO:0003855">
    <property type="term" value="F:3-dehydroquinate dehydratase activity"/>
    <property type="evidence" value="ECO:0007669"/>
    <property type="project" value="UniProtKB-EC"/>
</dbReference>
<keyword evidence="10 13" id="KW-0704">Schiff base</keyword>
<evidence type="ECO:0000256" key="2">
    <source>
        <dbReference type="ARBA" id="ARBA00004842"/>
    </source>
</evidence>
<dbReference type="CDD" id="cd00464">
    <property type="entry name" value="SK"/>
    <property type="match status" value="1"/>
</dbReference>
<keyword evidence="15" id="KW-1185">Reference proteome</keyword>
<dbReference type="HAMAP" id="MF_00214">
    <property type="entry name" value="AroD"/>
    <property type="match status" value="1"/>
</dbReference>
<dbReference type="InterPro" id="IPR013785">
    <property type="entry name" value="Aldolase_TIM"/>
</dbReference>
<accession>A0ABT2LYF7</accession>
<dbReference type="InterPro" id="IPR031322">
    <property type="entry name" value="Shikimate/glucono_kinase"/>
</dbReference>
<keyword evidence="7 12" id="KW-0067">ATP-binding</keyword>
<feature type="binding site" evidence="13">
    <location>
        <position position="81"/>
    </location>
    <ligand>
        <name>3-dehydroquinate</name>
        <dbReference type="ChEBI" id="CHEBI:32364"/>
    </ligand>
</feature>
<comment type="subunit">
    <text evidence="12">Monomer.</text>
</comment>
<gene>
    <name evidence="13 14" type="primary">aroD</name>
    <name evidence="12" type="synonym">aroK</name>
    <name evidence="14" type="ORF">N5B56_00950</name>
</gene>
<dbReference type="InterPro" id="IPR000623">
    <property type="entry name" value="Shikimate_kinase/TSH1"/>
</dbReference>
<feature type="active site" description="Proton donor/acceptor" evidence="13">
    <location>
        <position position="142"/>
    </location>
</feature>
<evidence type="ECO:0000256" key="5">
    <source>
        <dbReference type="ARBA" id="ARBA00022741"/>
    </source>
</evidence>
<feature type="binding site" evidence="13">
    <location>
        <position position="230"/>
    </location>
    <ligand>
        <name>3-dehydroquinate</name>
        <dbReference type="ChEBI" id="CHEBI:32364"/>
    </ligand>
</feature>
<keyword evidence="9 13" id="KW-0456">Lyase</keyword>
<evidence type="ECO:0000256" key="8">
    <source>
        <dbReference type="ARBA" id="ARBA00023141"/>
    </source>
</evidence>
<feature type="binding site" evidence="12">
    <location>
        <position position="285"/>
    </location>
    <ligand>
        <name>substrate</name>
    </ligand>
</feature>
<evidence type="ECO:0000256" key="3">
    <source>
        <dbReference type="ARBA" id="ARBA00022605"/>
    </source>
</evidence>
<dbReference type="CDD" id="cd00502">
    <property type="entry name" value="DHQase_I"/>
    <property type="match status" value="1"/>
</dbReference>
<evidence type="ECO:0000256" key="6">
    <source>
        <dbReference type="ARBA" id="ARBA00022777"/>
    </source>
</evidence>
<dbReference type="Proteomes" id="UP001431199">
    <property type="component" value="Unassembled WGS sequence"/>
</dbReference>
<comment type="pathway">
    <text evidence="13">Metabolic intermediate biosynthesis; chorismate biosynthesis; chorismate from D-erythrose 4-phosphate and phosphoenolpyruvate: step 3/7.</text>
</comment>
<comment type="catalytic activity">
    <reaction evidence="11 12">
        <text>shikimate + ATP = 3-phosphoshikimate + ADP + H(+)</text>
        <dbReference type="Rhea" id="RHEA:13121"/>
        <dbReference type="ChEBI" id="CHEBI:15378"/>
        <dbReference type="ChEBI" id="CHEBI:30616"/>
        <dbReference type="ChEBI" id="CHEBI:36208"/>
        <dbReference type="ChEBI" id="CHEBI:145989"/>
        <dbReference type="ChEBI" id="CHEBI:456216"/>
        <dbReference type="EC" id="2.7.1.71"/>
    </reaction>
</comment>
<comment type="caution">
    <text evidence="14">The sequence shown here is derived from an EMBL/GenBank/DDBJ whole genome shotgun (WGS) entry which is preliminary data.</text>
</comment>
<evidence type="ECO:0000256" key="12">
    <source>
        <dbReference type="HAMAP-Rule" id="MF_00109"/>
    </source>
</evidence>
<dbReference type="EC" id="4.2.1.10" evidence="13"/>
<feature type="binding site" evidence="12">
    <location>
        <begin position="263"/>
        <end position="268"/>
    </location>
    <ligand>
        <name>ATP</name>
        <dbReference type="ChEBI" id="CHEBI:30616"/>
    </ligand>
</feature>
<name>A0ABT2LYF7_9FIRM</name>
<keyword evidence="4 12" id="KW-0808">Transferase</keyword>
<dbReference type="InterPro" id="IPR001381">
    <property type="entry name" value="DHquinase_I"/>
</dbReference>
<feature type="binding site" evidence="12">
    <location>
        <position position="331"/>
    </location>
    <ligand>
        <name>substrate</name>
    </ligand>
</feature>
<keyword evidence="5 12" id="KW-0547">Nucleotide-binding</keyword>
<evidence type="ECO:0000256" key="10">
    <source>
        <dbReference type="ARBA" id="ARBA00023270"/>
    </source>
</evidence>
<comment type="function">
    <text evidence="12">Catalyzes the specific phosphorylation of the 3-hydroxyl group of shikimic acid using ATP as a cosubstrate.</text>
</comment>
<evidence type="ECO:0000313" key="15">
    <source>
        <dbReference type="Proteomes" id="UP001431199"/>
    </source>
</evidence>
<feature type="binding site" evidence="12">
    <location>
        <position position="369"/>
    </location>
    <ligand>
        <name>ATP</name>
        <dbReference type="ChEBI" id="CHEBI:30616"/>
    </ligand>
</feature>
<proteinExistence type="inferred from homology"/>
<dbReference type="PANTHER" id="PTHR43699:SF1">
    <property type="entry name" value="3-DEHYDROQUINATE DEHYDRATASE"/>
    <property type="match status" value="1"/>
</dbReference>
<dbReference type="PRINTS" id="PR01100">
    <property type="entry name" value="SHIKIMTKNASE"/>
</dbReference>
<comment type="subunit">
    <text evidence="13">Homodimer.</text>
</comment>
<dbReference type="HAMAP" id="MF_00109">
    <property type="entry name" value="Shikimate_kinase"/>
    <property type="match status" value="1"/>
</dbReference>
<dbReference type="NCBIfam" id="TIGR01093">
    <property type="entry name" value="aroD"/>
    <property type="match status" value="1"/>
</dbReference>
<keyword evidence="12" id="KW-0479">Metal-binding</keyword>
<dbReference type="SUPFAM" id="SSF51569">
    <property type="entry name" value="Aldolase"/>
    <property type="match status" value="1"/>
</dbReference>
<dbReference type="EMBL" id="JAODBU010000002">
    <property type="protein sequence ID" value="MCT7397651.1"/>
    <property type="molecule type" value="Genomic_DNA"/>
</dbReference>
<evidence type="ECO:0000256" key="9">
    <source>
        <dbReference type="ARBA" id="ARBA00023239"/>
    </source>
</evidence>
<comment type="catalytic activity">
    <reaction evidence="1 13">
        <text>3-dehydroquinate = 3-dehydroshikimate + H2O</text>
        <dbReference type="Rhea" id="RHEA:21096"/>
        <dbReference type="ChEBI" id="CHEBI:15377"/>
        <dbReference type="ChEBI" id="CHEBI:16630"/>
        <dbReference type="ChEBI" id="CHEBI:32364"/>
        <dbReference type="EC" id="4.2.1.10"/>
    </reaction>
</comment>
<feature type="binding site" evidence="13">
    <location>
        <position position="211"/>
    </location>
    <ligand>
        <name>3-dehydroquinate</name>
        <dbReference type="ChEBI" id="CHEBI:32364"/>
    </ligand>
</feature>
<comment type="function">
    <text evidence="13">Involved in the third step of the chorismate pathway, which leads to the biosynthesis of aromatic amino acids. Catalyzes the cis-dehydration of 3-dehydroquinate (DHQ) and introduces the first double bond of the aromatic ring to yield 3-dehydroshikimate.</text>
</comment>
<feature type="active site" description="Schiff-base intermediate with substrate" evidence="13">
    <location>
        <position position="169"/>
    </location>
</feature>
<feature type="binding site" evidence="13">
    <location>
        <begin position="46"/>
        <end position="48"/>
    </location>
    <ligand>
        <name>3-dehydroquinate</name>
        <dbReference type="ChEBI" id="CHEBI:32364"/>
    </ligand>
</feature>
<sequence>MKQIKVGNLELSDGHPKVCVPIVGENHDEVIEQAKKVVEMNPDIIEWRCDFFDSVYIDEVENMLIDLREVIKDIPLIFTFRTDGEGGKKFISNNSYYDLNVQVAKTGLAELIDVEAYSKDSIALDMIEEIHKAGAKVIGSNHHFNETPSREKIVETLMTMEELGADICKMAVMPSCEEDVKELVYGSIEANEKMIAPIVTMSMGELGAVTRVCGKTTGSVITFAAGVNTSAPGQMTIKQVRNILGINCDDIKDKNIFMIGFMGTGKTTISNALGYITGMPVVDIDKYIEEQENMSISDIFEKNGEEYFRKLETKALEEMQINAGKIVSCGGGVVLKDENIEIMKEGGRTVLLTAEPKTIYDRICENKDRPLLNNHMTVEYIEKMIADREKRYQKAAQVSIATDGKSRVEICGEILERISF</sequence>
<dbReference type="PANTHER" id="PTHR43699">
    <property type="entry name" value="3-DEHYDROQUINATE DEHYDRATASE"/>
    <property type="match status" value="1"/>
</dbReference>
<evidence type="ECO:0000256" key="11">
    <source>
        <dbReference type="ARBA" id="ARBA00048567"/>
    </source>
</evidence>
<evidence type="ECO:0000256" key="1">
    <source>
        <dbReference type="ARBA" id="ARBA00001864"/>
    </source>
</evidence>
<keyword evidence="8 12" id="KW-0057">Aromatic amino acid biosynthesis</keyword>
<keyword evidence="3 12" id="KW-0028">Amino-acid biosynthesis</keyword>
<reference evidence="14" key="1">
    <citation type="submission" date="2022-09" db="EMBL/GenBank/DDBJ databases">
        <title>Eubacterium sp. LFL-14 isolated from human feces.</title>
        <authorList>
            <person name="Liu F."/>
        </authorList>
    </citation>
    <scope>NUCLEOTIDE SEQUENCE</scope>
    <source>
        <strain evidence="14">LFL-14</strain>
    </source>
</reference>
<dbReference type="InterPro" id="IPR023000">
    <property type="entry name" value="Shikimate_kinase_CS"/>
</dbReference>
<dbReference type="PROSITE" id="PS01128">
    <property type="entry name" value="SHIKIMATE_KINASE"/>
    <property type="match status" value="1"/>
</dbReference>
<dbReference type="EC" id="2.7.1.71" evidence="12"/>
<comment type="caution">
    <text evidence="12">Lacks conserved residue(s) required for the propagation of feature annotation.</text>
</comment>
<evidence type="ECO:0000256" key="13">
    <source>
        <dbReference type="HAMAP-Rule" id="MF_00214"/>
    </source>
</evidence>
<evidence type="ECO:0000313" key="14">
    <source>
        <dbReference type="EMBL" id="MCT7397651.1"/>
    </source>
</evidence>
<evidence type="ECO:0000256" key="7">
    <source>
        <dbReference type="ARBA" id="ARBA00022840"/>
    </source>
</evidence>
<protein>
    <recommendedName>
        <fullName evidence="12 13">Multifunctional fusion protein</fullName>
    </recommendedName>
    <domain>
        <recommendedName>
            <fullName evidence="13">3-dehydroquinate dehydratase</fullName>
            <shortName evidence="13">3-dehydroquinase</shortName>
            <ecNumber evidence="13">4.2.1.10</ecNumber>
        </recommendedName>
        <alternativeName>
            <fullName evidence="13">Type I DHQase</fullName>
        </alternativeName>
        <alternativeName>
            <fullName evidence="13">Type I dehydroquinase</fullName>
            <shortName evidence="13">DHQ1</shortName>
        </alternativeName>
    </domain>
    <domain>
        <recommendedName>
            <fullName evidence="12">Shikimate kinase</fullName>
            <shortName evidence="12">SK</shortName>
            <ecNumber evidence="12">2.7.1.71</ecNumber>
        </recommendedName>
    </domain>
</protein>
<keyword evidence="12" id="KW-0963">Cytoplasm</keyword>
<dbReference type="InterPro" id="IPR027417">
    <property type="entry name" value="P-loop_NTPase"/>
</dbReference>
<comment type="similarity">
    <text evidence="13">Belongs to the type-I 3-dehydroquinase family.</text>
</comment>
<keyword evidence="6 12" id="KW-0418">Kinase</keyword>
<feature type="binding site" evidence="12">
    <location>
        <position position="309"/>
    </location>
    <ligand>
        <name>substrate</name>
    </ligand>
</feature>
<comment type="similarity">
    <text evidence="12">Belongs to the shikimate kinase family.</text>
</comment>
<comment type="subcellular location">
    <subcellularLocation>
        <location evidence="12">Cytoplasm</location>
    </subcellularLocation>
</comment>
<keyword evidence="12" id="KW-0460">Magnesium</keyword>
<dbReference type="Gene3D" id="3.40.50.300">
    <property type="entry name" value="P-loop containing nucleotide triphosphate hydrolases"/>
    <property type="match status" value="1"/>
</dbReference>
<feature type="binding site" evidence="13">
    <location>
        <position position="234"/>
    </location>
    <ligand>
        <name>3-dehydroquinate</name>
        <dbReference type="ChEBI" id="CHEBI:32364"/>
    </ligand>
</feature>
<dbReference type="Pfam" id="PF01202">
    <property type="entry name" value="SKI"/>
    <property type="match status" value="1"/>
</dbReference>
<feature type="binding site" evidence="12">
    <location>
        <position position="388"/>
    </location>
    <ligand>
        <name>substrate</name>
    </ligand>
</feature>
<feature type="binding site" evidence="12">
    <location>
        <position position="267"/>
    </location>
    <ligand>
        <name>Mg(2+)</name>
        <dbReference type="ChEBI" id="CHEBI:18420"/>
    </ligand>
</feature>